<name>A0ACC0WGA1_9STRA</name>
<comment type="caution">
    <text evidence="1">The sequence shown here is derived from an EMBL/GenBank/DDBJ whole genome shotgun (WGS) entry which is preliminary data.</text>
</comment>
<organism evidence="1 2">
    <name type="scientific">Peronosclerospora sorghi</name>
    <dbReference type="NCBI Taxonomy" id="230839"/>
    <lineage>
        <taxon>Eukaryota</taxon>
        <taxon>Sar</taxon>
        <taxon>Stramenopiles</taxon>
        <taxon>Oomycota</taxon>
        <taxon>Peronosporomycetes</taxon>
        <taxon>Peronosporales</taxon>
        <taxon>Peronosporaceae</taxon>
        <taxon>Peronosclerospora</taxon>
    </lineage>
</organism>
<proteinExistence type="predicted"/>
<keyword evidence="2" id="KW-1185">Reference proteome</keyword>
<dbReference type="EMBL" id="CM047592">
    <property type="protein sequence ID" value="KAI9917412.1"/>
    <property type="molecule type" value="Genomic_DNA"/>
</dbReference>
<dbReference type="Proteomes" id="UP001163321">
    <property type="component" value="Chromosome 13"/>
</dbReference>
<sequence length="132" mass="13725">MLPVGVGGSAVRFEMALSILMRHLAAPETAIPELSALIKLYGKKSPNLAGIELLLGAEDKRDEDERAANDGAKDDESDANDSGVGRGRKKEDVLVALAVAAGDLVAAADDKALSLDFSLSPILNGEIGRQGK</sequence>
<accession>A0ACC0WGA1</accession>
<reference evidence="1 2" key="1">
    <citation type="journal article" date="2022" name="bioRxiv">
        <title>The genome of the oomycete Peronosclerospora sorghi, a cosmopolitan pathogen of maize and sorghum, is inflated with dispersed pseudogenes.</title>
        <authorList>
            <person name="Fletcher K."/>
            <person name="Martin F."/>
            <person name="Isakeit T."/>
            <person name="Cavanaugh K."/>
            <person name="Magill C."/>
            <person name="Michelmore R."/>
        </authorList>
    </citation>
    <scope>NUCLEOTIDE SEQUENCE [LARGE SCALE GENOMIC DNA]</scope>
    <source>
        <strain evidence="1">P6</strain>
    </source>
</reference>
<protein>
    <submittedName>
        <fullName evidence="1">Uncharacterized protein</fullName>
    </submittedName>
</protein>
<gene>
    <name evidence="1" type="ORF">PsorP6_013166</name>
</gene>
<evidence type="ECO:0000313" key="2">
    <source>
        <dbReference type="Proteomes" id="UP001163321"/>
    </source>
</evidence>
<evidence type="ECO:0000313" key="1">
    <source>
        <dbReference type="EMBL" id="KAI9917412.1"/>
    </source>
</evidence>